<dbReference type="PROSITE" id="PS50082">
    <property type="entry name" value="WD_REPEATS_2"/>
    <property type="match status" value="5"/>
</dbReference>
<dbReference type="PROSITE" id="PS00678">
    <property type="entry name" value="WD_REPEATS_1"/>
    <property type="match status" value="1"/>
</dbReference>
<dbReference type="Pfam" id="PF00400">
    <property type="entry name" value="WD40"/>
    <property type="match status" value="6"/>
</dbReference>
<evidence type="ECO:0000256" key="1">
    <source>
        <dbReference type="ARBA" id="ARBA00022574"/>
    </source>
</evidence>
<keyword evidence="1 4" id="KW-0853">WD repeat</keyword>
<accession>A0A1X0P016</accession>
<keyword evidence="3" id="KW-0687">Ribonucleoprotein</keyword>
<organism evidence="5 6">
    <name type="scientific">Trypanosoma theileri</name>
    <dbReference type="NCBI Taxonomy" id="67003"/>
    <lineage>
        <taxon>Eukaryota</taxon>
        <taxon>Discoba</taxon>
        <taxon>Euglenozoa</taxon>
        <taxon>Kinetoplastea</taxon>
        <taxon>Metakinetoplastina</taxon>
        <taxon>Trypanosomatida</taxon>
        <taxon>Trypanosomatidae</taxon>
        <taxon>Trypanosoma</taxon>
    </lineage>
</organism>
<dbReference type="InterPro" id="IPR019775">
    <property type="entry name" value="WD40_repeat_CS"/>
</dbReference>
<sequence length="604" mass="64135">MSVHQLLLRGTLPSAPSATRAVPISLSAHGTLLAYGSNNNVVIRDVNNPNLVSLCGCHTSPVTAVRISPTGRLVASGDQNGNLIVWQQQEQKQQPQPQHPLEPREVLNSKQLQGPVRDIAWTGDEERLVVVGDGKSTFAVAITITANTIGTINGHSQNILTCDMRLERPYRIVTGGADALVGFYEGVPFKFKCNVKGHTGKVTCVRYSPDMETIATVSGSSDVILLDGKTADKKSSIATGHKGTIYAVAWSPDGSKIATASADKSVKIFDAVTGATLSSFSLGNDVMDMQQGLVYTSQCVISASLGGKLTYMCEEGVKNVVSGHQGRILMLHKESNGTFISVSVERVLIWNCTADGIPGNAREVSVSSNTIIAATFSNGYLFLVSGGNLLRYALTDTEPTVLSKEASNATALTVTADGNIVLLAKNSFIIIDATGKKMAEEKMNQFDGISAASHNYTVVLGGDKVVKGYRIQSNAAPSLCVEFAGHHTGMVACVAFSKDGQCVASGDASRNIFVWSALDGSVLYKDLVFHTLRVTSLAFSHSSNTELFSGSMDASLIVWNLKAKTRRMEDAAHRGGVSAVAWAEDGTLFSGGSDFCIRQWGVSS</sequence>
<feature type="repeat" description="WD" evidence="4">
    <location>
        <begin position="527"/>
        <end position="569"/>
    </location>
</feature>
<dbReference type="InterPro" id="IPR001680">
    <property type="entry name" value="WD40_rpt"/>
</dbReference>
<gene>
    <name evidence="5" type="ORF">TM35_000093360</name>
</gene>
<dbReference type="VEuPathDB" id="TriTrypDB:TM35_000093360"/>
<dbReference type="GO" id="GO:0005840">
    <property type="term" value="C:ribosome"/>
    <property type="evidence" value="ECO:0007669"/>
    <property type="project" value="UniProtKB-KW"/>
</dbReference>
<evidence type="ECO:0000256" key="2">
    <source>
        <dbReference type="ARBA" id="ARBA00022737"/>
    </source>
</evidence>
<evidence type="ECO:0000256" key="3">
    <source>
        <dbReference type="ARBA" id="ARBA00022980"/>
    </source>
</evidence>
<dbReference type="Gene3D" id="2.130.10.10">
    <property type="entry name" value="YVTN repeat-like/Quinoprotein amine dehydrogenase"/>
    <property type="match status" value="2"/>
</dbReference>
<keyword evidence="3" id="KW-0689">Ribosomal protein</keyword>
<keyword evidence="6" id="KW-1185">Reference proteome</keyword>
<evidence type="ECO:0000313" key="5">
    <source>
        <dbReference type="EMBL" id="ORC90286.1"/>
    </source>
</evidence>
<dbReference type="InterPro" id="IPR015943">
    <property type="entry name" value="WD40/YVTN_repeat-like_dom_sf"/>
</dbReference>
<feature type="repeat" description="WD" evidence="4">
    <location>
        <begin position="570"/>
        <end position="604"/>
    </location>
</feature>
<evidence type="ECO:0000256" key="4">
    <source>
        <dbReference type="PROSITE-ProRule" id="PRU00221"/>
    </source>
</evidence>
<dbReference type="GO" id="GO:0030864">
    <property type="term" value="C:cortical actin cytoskeleton"/>
    <property type="evidence" value="ECO:0007669"/>
    <property type="project" value="TreeGrafter"/>
</dbReference>
<proteinExistence type="predicted"/>
<feature type="repeat" description="WD" evidence="4">
    <location>
        <begin position="484"/>
        <end position="525"/>
    </location>
</feature>
<feature type="repeat" description="WD" evidence="4">
    <location>
        <begin position="58"/>
        <end position="96"/>
    </location>
</feature>
<dbReference type="InterPro" id="IPR036322">
    <property type="entry name" value="WD40_repeat_dom_sf"/>
</dbReference>
<protein>
    <submittedName>
        <fullName evidence="5">WD40 repeat-containing protein</fullName>
    </submittedName>
</protein>
<dbReference type="GO" id="GO:0030042">
    <property type="term" value="P:actin filament depolymerization"/>
    <property type="evidence" value="ECO:0007669"/>
    <property type="project" value="TreeGrafter"/>
</dbReference>
<dbReference type="GO" id="GO:0051015">
    <property type="term" value="F:actin filament binding"/>
    <property type="evidence" value="ECO:0007669"/>
    <property type="project" value="TreeGrafter"/>
</dbReference>
<dbReference type="SMART" id="SM00320">
    <property type="entry name" value="WD40"/>
    <property type="match status" value="8"/>
</dbReference>
<feature type="repeat" description="WD" evidence="4">
    <location>
        <begin position="238"/>
        <end position="279"/>
    </location>
</feature>
<dbReference type="RefSeq" id="XP_028884352.1">
    <property type="nucleotide sequence ID" value="XM_029024575.1"/>
</dbReference>
<reference evidence="5 6" key="1">
    <citation type="submission" date="2017-03" db="EMBL/GenBank/DDBJ databases">
        <title>An alternative strategy for trypanosome survival in the mammalian bloodstream revealed through genome and transcriptome analysis of the ubiquitous bovine parasite Trypanosoma (Megatrypanum) theileri.</title>
        <authorList>
            <person name="Kelly S."/>
            <person name="Ivens A."/>
            <person name="Mott A."/>
            <person name="O'Neill E."/>
            <person name="Emms D."/>
            <person name="Macleod O."/>
            <person name="Voorheis P."/>
            <person name="Matthews J."/>
            <person name="Matthews K."/>
            <person name="Carrington M."/>
        </authorList>
    </citation>
    <scope>NUCLEOTIDE SEQUENCE [LARGE SCALE GENOMIC DNA]</scope>
    <source>
        <strain evidence="5">Edinburgh</strain>
    </source>
</reference>
<dbReference type="EMBL" id="NBCO01000009">
    <property type="protein sequence ID" value="ORC90286.1"/>
    <property type="molecule type" value="Genomic_DNA"/>
</dbReference>
<dbReference type="PANTHER" id="PTHR19856">
    <property type="entry name" value="WD-REPEATCONTAINING PROTEIN WDR1"/>
    <property type="match status" value="1"/>
</dbReference>
<comment type="caution">
    <text evidence="5">The sequence shown here is derived from an EMBL/GenBank/DDBJ whole genome shotgun (WGS) entry which is preliminary data.</text>
</comment>
<dbReference type="Proteomes" id="UP000192257">
    <property type="component" value="Unassembled WGS sequence"/>
</dbReference>
<dbReference type="OrthoDB" id="2306at2759"/>
<dbReference type="PANTHER" id="PTHR19856:SF0">
    <property type="entry name" value="WD REPEAT-CONTAINING PROTEIN 1"/>
    <property type="match status" value="1"/>
</dbReference>
<dbReference type="STRING" id="67003.A0A1X0P016"/>
<name>A0A1X0P016_9TRYP</name>
<dbReference type="AlphaFoldDB" id="A0A1X0P016"/>
<dbReference type="SUPFAM" id="SSF63829">
    <property type="entry name" value="Calcium-dependent phosphotriesterase"/>
    <property type="match status" value="1"/>
</dbReference>
<keyword evidence="2" id="KW-0677">Repeat</keyword>
<dbReference type="SUPFAM" id="SSF50978">
    <property type="entry name" value="WD40 repeat-like"/>
    <property type="match status" value="1"/>
</dbReference>
<dbReference type="PROSITE" id="PS50294">
    <property type="entry name" value="WD_REPEATS_REGION"/>
    <property type="match status" value="4"/>
</dbReference>
<dbReference type="GeneID" id="39984355"/>
<evidence type="ECO:0000313" key="6">
    <source>
        <dbReference type="Proteomes" id="UP000192257"/>
    </source>
</evidence>